<dbReference type="Proteomes" id="UP001153620">
    <property type="component" value="Chromosome 3"/>
</dbReference>
<sequence length="339" mass="39319">MESEYNANSSFYLSFLSRYVDDVNFTLWLHRTVVYPLIVTFLLPFVFVFLIYFSSISLYIFKFHSWLLLKEIKADDVKFWKVAIKFIAAVWDAHATLYHGYEICGLEHLPKDSNGLLIYYHGAIPIDMYYFVAKIYLKYDRLIYTVGDRFLFKLPGWKIIAQALKVSPGTINSCTDTLKNGNLLAISPGGVYEAQFGNHYYELLWQQRLGFAKVAMESKAPIIPMFTENLREGFRNIGLGRRFFIKMYNLTRIPFRPIYGVPFVKLRTHLGPPIYVEEGDTPKKIQEKTAAAIEKLIVENQRIPGSIVGGILDRIFEKRKIDIVVNSARQKKFMNNKDL</sequence>
<evidence type="ECO:0000313" key="3">
    <source>
        <dbReference type="EMBL" id="CAG9809331.1"/>
    </source>
</evidence>
<dbReference type="GO" id="GO:0016746">
    <property type="term" value="F:acyltransferase activity"/>
    <property type="evidence" value="ECO:0007669"/>
    <property type="project" value="InterPro"/>
</dbReference>
<evidence type="ECO:0000259" key="2">
    <source>
        <dbReference type="Pfam" id="PF01553"/>
    </source>
</evidence>
<name>A0A9N9S4I1_9DIPT</name>
<dbReference type="Pfam" id="PF01553">
    <property type="entry name" value="Acyltransferase"/>
    <property type="match status" value="1"/>
</dbReference>
<keyword evidence="1" id="KW-1133">Transmembrane helix</keyword>
<keyword evidence="1" id="KW-0472">Membrane</keyword>
<dbReference type="EMBL" id="OU895879">
    <property type="protein sequence ID" value="CAG9809331.1"/>
    <property type="molecule type" value="Genomic_DNA"/>
</dbReference>
<dbReference type="PANTHER" id="PTHR22753">
    <property type="entry name" value="TRANSMEMBRANE PROTEIN 68"/>
    <property type="match status" value="1"/>
</dbReference>
<evidence type="ECO:0000256" key="1">
    <source>
        <dbReference type="SAM" id="Phobius"/>
    </source>
</evidence>
<keyword evidence="1" id="KW-0812">Transmembrane</keyword>
<keyword evidence="4" id="KW-1185">Reference proteome</keyword>
<dbReference type="OrthoDB" id="44277at2759"/>
<protein>
    <recommendedName>
        <fullName evidence="2">Phospholipid/glycerol acyltransferase domain-containing protein</fullName>
    </recommendedName>
</protein>
<proteinExistence type="predicted"/>
<dbReference type="AlphaFoldDB" id="A0A9N9S4I1"/>
<reference evidence="3" key="2">
    <citation type="submission" date="2022-10" db="EMBL/GenBank/DDBJ databases">
        <authorList>
            <consortium name="ENA_rothamsted_submissions"/>
            <consortium name="culmorum"/>
            <person name="King R."/>
        </authorList>
    </citation>
    <scope>NUCLEOTIDE SEQUENCE</scope>
</reference>
<reference evidence="3" key="1">
    <citation type="submission" date="2022-01" db="EMBL/GenBank/DDBJ databases">
        <authorList>
            <person name="King R."/>
        </authorList>
    </citation>
    <scope>NUCLEOTIDE SEQUENCE</scope>
</reference>
<feature type="transmembrane region" description="Helical" evidence="1">
    <location>
        <begin position="33"/>
        <end position="61"/>
    </location>
</feature>
<feature type="domain" description="Phospholipid/glycerol acyltransferase" evidence="2">
    <location>
        <begin position="104"/>
        <end position="225"/>
    </location>
</feature>
<organism evidence="3 4">
    <name type="scientific">Chironomus riparius</name>
    <dbReference type="NCBI Taxonomy" id="315576"/>
    <lineage>
        <taxon>Eukaryota</taxon>
        <taxon>Metazoa</taxon>
        <taxon>Ecdysozoa</taxon>
        <taxon>Arthropoda</taxon>
        <taxon>Hexapoda</taxon>
        <taxon>Insecta</taxon>
        <taxon>Pterygota</taxon>
        <taxon>Neoptera</taxon>
        <taxon>Endopterygota</taxon>
        <taxon>Diptera</taxon>
        <taxon>Nematocera</taxon>
        <taxon>Chironomoidea</taxon>
        <taxon>Chironomidae</taxon>
        <taxon>Chironominae</taxon>
        <taxon>Chironomus</taxon>
    </lineage>
</organism>
<evidence type="ECO:0000313" key="4">
    <source>
        <dbReference type="Proteomes" id="UP001153620"/>
    </source>
</evidence>
<dbReference type="InterPro" id="IPR002123">
    <property type="entry name" value="Plipid/glycerol_acylTrfase"/>
</dbReference>
<accession>A0A9N9S4I1</accession>
<dbReference type="GO" id="GO:0016020">
    <property type="term" value="C:membrane"/>
    <property type="evidence" value="ECO:0007669"/>
    <property type="project" value="TreeGrafter"/>
</dbReference>
<dbReference type="CDD" id="cd07987">
    <property type="entry name" value="LPLAT_MGAT-like"/>
    <property type="match status" value="1"/>
</dbReference>
<dbReference type="PANTHER" id="PTHR22753:SF14">
    <property type="entry name" value="MONOACYLGLYCEROL_DIACYLGLYCEROL O-ACYLTRANSFERASE"/>
    <property type="match status" value="1"/>
</dbReference>
<gene>
    <name evidence="3" type="ORF">CHIRRI_LOCUS12158</name>
</gene>